<feature type="compositionally biased region" description="Low complexity" evidence="1">
    <location>
        <begin position="113"/>
        <end position="122"/>
    </location>
</feature>
<accession>A0AAD6GCS3</accession>
<name>A0AAD6GCS3_9EURO</name>
<sequence>MAGHNTTAEVAQSASPMPVQSDRCIKARRDTCQRCFLRMEKFPGHHCVWSEGRKRCHYCGIVDHRCIPLPNEFQVEAELAMLRPACELPSLVRAIRRKISNRTKRINRERLSESTAATPATETESESEDEDSDNDEDYDPDFALDEQLCSSDEAYENSEMDAASEEQLQCFLTSAAAHEDSEIDVAAEEQLQSSLAEKAWELEVKKEKVSWHSQAQLEQWGRWERKHWQIE</sequence>
<dbReference type="Proteomes" id="UP001220324">
    <property type="component" value="Unassembled WGS sequence"/>
</dbReference>
<feature type="region of interest" description="Disordered" evidence="1">
    <location>
        <begin position="106"/>
        <end position="142"/>
    </location>
</feature>
<dbReference type="AlphaFoldDB" id="A0AAD6GCS3"/>
<protein>
    <submittedName>
        <fullName evidence="2">Uncharacterized protein</fullName>
    </submittedName>
</protein>
<evidence type="ECO:0000313" key="2">
    <source>
        <dbReference type="EMBL" id="KAJ5532279.1"/>
    </source>
</evidence>
<keyword evidence="3" id="KW-1185">Reference proteome</keyword>
<reference evidence="2 3" key="1">
    <citation type="journal article" date="2023" name="IMA Fungus">
        <title>Comparative genomic study of the Penicillium genus elucidates a diverse pangenome and 15 lateral gene transfer events.</title>
        <authorList>
            <person name="Petersen C."/>
            <person name="Sorensen T."/>
            <person name="Nielsen M.R."/>
            <person name="Sondergaard T.E."/>
            <person name="Sorensen J.L."/>
            <person name="Fitzpatrick D.A."/>
            <person name="Frisvad J.C."/>
            <person name="Nielsen K.L."/>
        </authorList>
    </citation>
    <scope>NUCLEOTIDE SEQUENCE [LARGE SCALE GENOMIC DNA]</scope>
    <source>
        <strain evidence="2 3">IBT 35679</strain>
    </source>
</reference>
<evidence type="ECO:0000256" key="1">
    <source>
        <dbReference type="SAM" id="MobiDB-lite"/>
    </source>
</evidence>
<comment type="caution">
    <text evidence="2">The sequence shown here is derived from an EMBL/GenBank/DDBJ whole genome shotgun (WGS) entry which is preliminary data.</text>
</comment>
<feature type="compositionally biased region" description="Acidic residues" evidence="1">
    <location>
        <begin position="123"/>
        <end position="142"/>
    </location>
</feature>
<dbReference type="EMBL" id="JAQIZZ010000007">
    <property type="protein sequence ID" value="KAJ5532279.1"/>
    <property type="molecule type" value="Genomic_DNA"/>
</dbReference>
<gene>
    <name evidence="2" type="ORF">N7494_008831</name>
</gene>
<organism evidence="2 3">
    <name type="scientific">Penicillium frequentans</name>
    <dbReference type="NCBI Taxonomy" id="3151616"/>
    <lineage>
        <taxon>Eukaryota</taxon>
        <taxon>Fungi</taxon>
        <taxon>Dikarya</taxon>
        <taxon>Ascomycota</taxon>
        <taxon>Pezizomycotina</taxon>
        <taxon>Eurotiomycetes</taxon>
        <taxon>Eurotiomycetidae</taxon>
        <taxon>Eurotiales</taxon>
        <taxon>Aspergillaceae</taxon>
        <taxon>Penicillium</taxon>
    </lineage>
</organism>
<evidence type="ECO:0000313" key="3">
    <source>
        <dbReference type="Proteomes" id="UP001220324"/>
    </source>
</evidence>
<proteinExistence type="predicted"/>